<dbReference type="Pfam" id="PF17765">
    <property type="entry name" value="MLTR_LBD"/>
    <property type="match status" value="1"/>
</dbReference>
<name>A0ABU0JCL8_9HYPH</name>
<dbReference type="InterPro" id="IPR041413">
    <property type="entry name" value="MLTR_LBD"/>
</dbReference>
<dbReference type="PROSITE" id="PS50943">
    <property type="entry name" value="HTH_CROC1"/>
    <property type="match status" value="1"/>
</dbReference>
<dbReference type="InterPro" id="IPR001387">
    <property type="entry name" value="Cro/C1-type_HTH"/>
</dbReference>
<dbReference type="SMART" id="SM00530">
    <property type="entry name" value="HTH_XRE"/>
    <property type="match status" value="1"/>
</dbReference>
<dbReference type="Gene3D" id="1.10.260.40">
    <property type="entry name" value="lambda repressor-like DNA-binding domains"/>
    <property type="match status" value="1"/>
</dbReference>
<dbReference type="Gene3D" id="3.30.450.180">
    <property type="match status" value="1"/>
</dbReference>
<reference evidence="2 3" key="1">
    <citation type="submission" date="2023-07" db="EMBL/GenBank/DDBJ databases">
        <title>Genomic Encyclopedia of Type Strains, Phase IV (KMG-IV): sequencing the most valuable type-strain genomes for metagenomic binning, comparative biology and taxonomic classification.</title>
        <authorList>
            <person name="Goeker M."/>
        </authorList>
    </citation>
    <scope>NUCLEOTIDE SEQUENCE [LARGE SCALE GENOMIC DNA]</scope>
    <source>
        <strain evidence="2 3">DSM 19619</strain>
    </source>
</reference>
<keyword evidence="3" id="KW-1185">Reference proteome</keyword>
<proteinExistence type="predicted"/>
<protein>
    <submittedName>
        <fullName evidence="2">Transcriptional regulator with XRE-family HTH domain</fullName>
    </submittedName>
</protein>
<evidence type="ECO:0000259" key="1">
    <source>
        <dbReference type="PROSITE" id="PS50943"/>
    </source>
</evidence>
<feature type="domain" description="HTH cro/C1-type" evidence="1">
    <location>
        <begin position="12"/>
        <end position="66"/>
    </location>
</feature>
<evidence type="ECO:0000313" key="3">
    <source>
        <dbReference type="Proteomes" id="UP001242480"/>
    </source>
</evidence>
<dbReference type="PANTHER" id="PTHR35010:SF4">
    <property type="entry name" value="BLL5781 PROTEIN"/>
    <property type="match status" value="1"/>
</dbReference>
<sequence>MTVHPLPFGVILRRWRERRRMTQADLALSAESSTRHLSCLETGRAQPSRAMIGRLAECLDVPLRERNTLLVAAGFAPGFQERPLAELDAAKAAIDRVLAAHLPYPAFAVDRHWNVVLSNAALPQLYEGCAPDLMRPPVNAMRLILHPAGMGPRIVNFAEWHAYSVSLLRQQIEARADPAIQGLLAEIRTYPVPPGADGTFDASQRLATPLRIATRFGTVSFLNTLTMFGTPSDVTLAELVLEMLFPADDETVEIAKAMTGEQAGAP</sequence>
<evidence type="ECO:0000313" key="2">
    <source>
        <dbReference type="EMBL" id="MDQ0472031.1"/>
    </source>
</evidence>
<dbReference type="EMBL" id="JAUSVX010000010">
    <property type="protein sequence ID" value="MDQ0472031.1"/>
    <property type="molecule type" value="Genomic_DNA"/>
</dbReference>
<dbReference type="InterPro" id="IPR010982">
    <property type="entry name" value="Lambda_DNA-bd_dom_sf"/>
</dbReference>
<dbReference type="Proteomes" id="UP001242480">
    <property type="component" value="Unassembled WGS sequence"/>
</dbReference>
<gene>
    <name evidence="2" type="ORF">QO011_005058</name>
</gene>
<dbReference type="SUPFAM" id="SSF47413">
    <property type="entry name" value="lambda repressor-like DNA-binding domains"/>
    <property type="match status" value="1"/>
</dbReference>
<dbReference type="RefSeq" id="WP_307278147.1">
    <property type="nucleotide sequence ID" value="NZ_JAUSVX010000010.1"/>
</dbReference>
<accession>A0ABU0JCL8</accession>
<dbReference type="Pfam" id="PF13560">
    <property type="entry name" value="HTH_31"/>
    <property type="match status" value="1"/>
</dbReference>
<comment type="caution">
    <text evidence="2">The sequence shown here is derived from an EMBL/GenBank/DDBJ whole genome shotgun (WGS) entry which is preliminary data.</text>
</comment>
<organism evidence="2 3">
    <name type="scientific">Labrys wisconsinensis</name>
    <dbReference type="NCBI Taxonomy" id="425677"/>
    <lineage>
        <taxon>Bacteria</taxon>
        <taxon>Pseudomonadati</taxon>
        <taxon>Pseudomonadota</taxon>
        <taxon>Alphaproteobacteria</taxon>
        <taxon>Hyphomicrobiales</taxon>
        <taxon>Xanthobacteraceae</taxon>
        <taxon>Labrys</taxon>
    </lineage>
</organism>
<dbReference type="PANTHER" id="PTHR35010">
    <property type="entry name" value="BLL4672 PROTEIN-RELATED"/>
    <property type="match status" value="1"/>
</dbReference>
<dbReference type="CDD" id="cd00093">
    <property type="entry name" value="HTH_XRE"/>
    <property type="match status" value="1"/>
</dbReference>